<evidence type="ECO:0000313" key="2">
    <source>
        <dbReference type="EMBL" id="AUB38730.1"/>
    </source>
</evidence>
<dbReference type="EMBL" id="CP024785">
    <property type="protein sequence ID" value="AUB38730.1"/>
    <property type="molecule type" value="Genomic_DNA"/>
</dbReference>
<dbReference type="Proteomes" id="UP000232003">
    <property type="component" value="Chromosome"/>
</dbReference>
<proteinExistence type="predicted"/>
<feature type="compositionally biased region" description="Gly residues" evidence="1">
    <location>
        <begin position="23"/>
        <end position="36"/>
    </location>
</feature>
<dbReference type="KEGG" id="nfl:COO91_04705"/>
<reference evidence="2 3" key="1">
    <citation type="submission" date="2017-11" db="EMBL/GenBank/DDBJ databases">
        <title>Complete genome of a free-living desiccation-tolerant cyanobacterium and its photosynthetic adaptation to extreme terrestrial habitat.</title>
        <authorList>
            <person name="Shang J."/>
        </authorList>
    </citation>
    <scope>NUCLEOTIDE SEQUENCE [LARGE SCALE GENOMIC DNA]</scope>
    <source>
        <strain evidence="2 3">CCNUN1</strain>
    </source>
</reference>
<keyword evidence="3" id="KW-1185">Reference proteome</keyword>
<dbReference type="AlphaFoldDB" id="A0A2K8STR2"/>
<name>A0A2K8STR2_9NOSO</name>
<organism evidence="2 3">
    <name type="scientific">Nostoc flagelliforme CCNUN1</name>
    <dbReference type="NCBI Taxonomy" id="2038116"/>
    <lineage>
        <taxon>Bacteria</taxon>
        <taxon>Bacillati</taxon>
        <taxon>Cyanobacteriota</taxon>
        <taxon>Cyanophyceae</taxon>
        <taxon>Nostocales</taxon>
        <taxon>Nostocaceae</taxon>
        <taxon>Nostoc</taxon>
    </lineage>
</organism>
<protein>
    <submittedName>
        <fullName evidence="2">Uncharacterized protein</fullName>
    </submittedName>
</protein>
<evidence type="ECO:0000313" key="3">
    <source>
        <dbReference type="Proteomes" id="UP000232003"/>
    </source>
</evidence>
<evidence type="ECO:0000256" key="1">
    <source>
        <dbReference type="SAM" id="MobiDB-lite"/>
    </source>
</evidence>
<sequence length="43" mass="4295">MSRCNTNITLGVQFVAQNTVSESGGGKRVGGAGGAGEELLTLN</sequence>
<feature type="region of interest" description="Disordered" evidence="1">
    <location>
        <begin position="21"/>
        <end position="43"/>
    </location>
</feature>
<gene>
    <name evidence="2" type="ORF">COO91_04705</name>
</gene>
<accession>A0A2K8STR2</accession>